<dbReference type="PROSITE" id="PS50005">
    <property type="entry name" value="TPR"/>
    <property type="match status" value="1"/>
</dbReference>
<dbReference type="InterPro" id="IPR011990">
    <property type="entry name" value="TPR-like_helical_dom_sf"/>
</dbReference>
<dbReference type="Proteomes" id="UP000608154">
    <property type="component" value="Unassembled WGS sequence"/>
</dbReference>
<reference evidence="2" key="2">
    <citation type="submission" date="2020-09" db="EMBL/GenBank/DDBJ databases">
        <authorList>
            <person name="Sun Q."/>
            <person name="Zhou Y."/>
        </authorList>
    </citation>
    <scope>NUCLEOTIDE SEQUENCE</scope>
    <source>
        <strain evidence="2">CGMCC 1.15095</strain>
    </source>
</reference>
<evidence type="ECO:0000313" key="2">
    <source>
        <dbReference type="EMBL" id="GGC06388.1"/>
    </source>
</evidence>
<feature type="repeat" description="TPR" evidence="1">
    <location>
        <begin position="59"/>
        <end position="92"/>
    </location>
</feature>
<reference evidence="2" key="1">
    <citation type="journal article" date="2014" name="Int. J. Syst. Evol. Microbiol.">
        <title>Complete genome sequence of Corynebacterium casei LMG S-19264T (=DSM 44701T), isolated from a smear-ripened cheese.</title>
        <authorList>
            <consortium name="US DOE Joint Genome Institute (JGI-PGF)"/>
            <person name="Walter F."/>
            <person name="Albersmeier A."/>
            <person name="Kalinowski J."/>
            <person name="Ruckert C."/>
        </authorList>
    </citation>
    <scope>NUCLEOTIDE SEQUENCE</scope>
    <source>
        <strain evidence="2">CGMCC 1.15095</strain>
    </source>
</reference>
<keyword evidence="1" id="KW-0802">TPR repeat</keyword>
<dbReference type="InterPro" id="IPR019734">
    <property type="entry name" value="TPR_rpt"/>
</dbReference>
<dbReference type="EMBL" id="BMHK01000017">
    <property type="protein sequence ID" value="GGC06388.1"/>
    <property type="molecule type" value="Genomic_DNA"/>
</dbReference>
<name>A0A916TTV4_9SPHN</name>
<dbReference type="Pfam" id="PF13414">
    <property type="entry name" value="TPR_11"/>
    <property type="match status" value="1"/>
</dbReference>
<keyword evidence="3" id="KW-1185">Reference proteome</keyword>
<comment type="caution">
    <text evidence="2">The sequence shown here is derived from an EMBL/GenBank/DDBJ whole genome shotgun (WGS) entry which is preliminary data.</text>
</comment>
<protein>
    <recommendedName>
        <fullName evidence="4">Tetratricopeptide repeat protein</fullName>
    </recommendedName>
</protein>
<dbReference type="Gene3D" id="1.25.40.10">
    <property type="entry name" value="Tetratricopeptide repeat domain"/>
    <property type="match status" value="1"/>
</dbReference>
<proteinExistence type="predicted"/>
<organism evidence="2 3">
    <name type="scientific">Novosphingobium endophyticum</name>
    <dbReference type="NCBI Taxonomy" id="1955250"/>
    <lineage>
        <taxon>Bacteria</taxon>
        <taxon>Pseudomonadati</taxon>
        <taxon>Pseudomonadota</taxon>
        <taxon>Alphaproteobacteria</taxon>
        <taxon>Sphingomonadales</taxon>
        <taxon>Sphingomonadaceae</taxon>
        <taxon>Novosphingobium</taxon>
    </lineage>
</organism>
<evidence type="ECO:0000256" key="1">
    <source>
        <dbReference type="PROSITE-ProRule" id="PRU00339"/>
    </source>
</evidence>
<evidence type="ECO:0008006" key="4">
    <source>
        <dbReference type="Google" id="ProtNLM"/>
    </source>
</evidence>
<dbReference type="AlphaFoldDB" id="A0A916TTV4"/>
<accession>A0A916TTV4</accession>
<sequence length="124" mass="13483">MSVSLLVASVLMGQSAFSLTLEVHAPEEIDVAYEELAAGMNEEAMRKLERSTAIDSDDPAVLINLGAAYARQGMAQKALASYRAAIDSPERYELELADGSWMDSRWAARTAMRSLLTANAQAMR</sequence>
<evidence type="ECO:0000313" key="3">
    <source>
        <dbReference type="Proteomes" id="UP000608154"/>
    </source>
</evidence>
<dbReference type="RefSeq" id="WP_188772006.1">
    <property type="nucleotide sequence ID" value="NZ_BMHK01000017.1"/>
</dbReference>
<gene>
    <name evidence="2" type="ORF">GCM10011494_26270</name>
</gene>
<dbReference type="SUPFAM" id="SSF48452">
    <property type="entry name" value="TPR-like"/>
    <property type="match status" value="1"/>
</dbReference>